<proteinExistence type="predicted"/>
<name>A0A9N8Z0D4_FUNMO</name>
<reference evidence="1" key="1">
    <citation type="submission" date="2021-06" db="EMBL/GenBank/DDBJ databases">
        <authorList>
            <person name="Kallberg Y."/>
            <person name="Tangrot J."/>
            <person name="Rosling A."/>
        </authorList>
    </citation>
    <scope>NUCLEOTIDE SEQUENCE</scope>
    <source>
        <strain evidence="1">87-6 pot B 2015</strain>
    </source>
</reference>
<keyword evidence="2" id="KW-1185">Reference proteome</keyword>
<organism evidence="1 2">
    <name type="scientific">Funneliformis mosseae</name>
    <name type="common">Endomycorrhizal fungus</name>
    <name type="synonym">Glomus mosseae</name>
    <dbReference type="NCBI Taxonomy" id="27381"/>
    <lineage>
        <taxon>Eukaryota</taxon>
        <taxon>Fungi</taxon>
        <taxon>Fungi incertae sedis</taxon>
        <taxon>Mucoromycota</taxon>
        <taxon>Glomeromycotina</taxon>
        <taxon>Glomeromycetes</taxon>
        <taxon>Glomerales</taxon>
        <taxon>Glomeraceae</taxon>
        <taxon>Funneliformis</taxon>
    </lineage>
</organism>
<gene>
    <name evidence="1" type="ORF">FMOSSE_LOCUS2361</name>
</gene>
<dbReference type="EMBL" id="CAJVPP010000307">
    <property type="protein sequence ID" value="CAG8467788.1"/>
    <property type="molecule type" value="Genomic_DNA"/>
</dbReference>
<comment type="caution">
    <text evidence="1">The sequence shown here is derived from an EMBL/GenBank/DDBJ whole genome shotgun (WGS) entry which is preliminary data.</text>
</comment>
<protein>
    <submittedName>
        <fullName evidence="1">7437_t:CDS:1</fullName>
    </submittedName>
</protein>
<dbReference type="AlphaFoldDB" id="A0A9N8Z0D4"/>
<evidence type="ECO:0000313" key="2">
    <source>
        <dbReference type="Proteomes" id="UP000789375"/>
    </source>
</evidence>
<feature type="non-terminal residue" evidence="1">
    <location>
        <position position="1"/>
    </location>
</feature>
<sequence length="76" mass="8808">CLKNIFQLSRNQSYYYVICKEHSIGKTTLTRKALREVGQEIIYVEIPANIENIKKFSIAFEESLNLAFEKCISFTA</sequence>
<accession>A0A9N8Z0D4</accession>
<evidence type="ECO:0000313" key="1">
    <source>
        <dbReference type="EMBL" id="CAG8467788.1"/>
    </source>
</evidence>
<dbReference type="Proteomes" id="UP000789375">
    <property type="component" value="Unassembled WGS sequence"/>
</dbReference>